<evidence type="ECO:0000256" key="7">
    <source>
        <dbReference type="ARBA" id="ARBA00023269"/>
    </source>
</evidence>
<evidence type="ECO:0000256" key="4">
    <source>
        <dbReference type="ARBA" id="ARBA00022454"/>
    </source>
</evidence>
<name>A0A1Y1ISD8_KLENI</name>
<dbReference type="STRING" id="105231.A0A1Y1ISD8"/>
<keyword evidence="7" id="KW-0544">Nucleosome core</keyword>
<dbReference type="Gene3D" id="1.10.20.10">
    <property type="entry name" value="Histone, subunit A"/>
    <property type="match status" value="1"/>
</dbReference>
<dbReference type="GO" id="GO:0000786">
    <property type="term" value="C:nucleosome"/>
    <property type="evidence" value="ECO:0007669"/>
    <property type="project" value="UniProtKB-KW"/>
</dbReference>
<feature type="domain" description="Core Histone H2A/H2B/H3" evidence="9">
    <location>
        <begin position="85"/>
        <end position="173"/>
    </location>
</feature>
<dbReference type="FunFam" id="1.10.20.10:FF:000085">
    <property type="entry name" value="Histone H3.2"/>
    <property type="match status" value="1"/>
</dbReference>
<dbReference type="PANTHER" id="PTHR45810">
    <property type="entry name" value="HISTONE H3.2"/>
    <property type="match status" value="1"/>
</dbReference>
<dbReference type="GO" id="GO:0005634">
    <property type="term" value="C:nucleus"/>
    <property type="evidence" value="ECO:0000318"/>
    <property type="project" value="GO_Central"/>
</dbReference>
<dbReference type="InterPro" id="IPR007125">
    <property type="entry name" value="H2A/H2B/H3"/>
</dbReference>
<dbReference type="GO" id="GO:0003677">
    <property type="term" value="F:DNA binding"/>
    <property type="evidence" value="ECO:0007669"/>
    <property type="project" value="UniProtKB-KW"/>
</dbReference>
<dbReference type="Proteomes" id="UP000054558">
    <property type="component" value="Unassembled WGS sequence"/>
</dbReference>
<dbReference type="OrthoDB" id="652632at2759"/>
<dbReference type="PROSITE" id="PS00959">
    <property type="entry name" value="HISTONE_H3_2"/>
    <property type="match status" value="1"/>
</dbReference>
<dbReference type="SMART" id="SM00428">
    <property type="entry name" value="H3"/>
    <property type="match status" value="1"/>
</dbReference>
<protein>
    <submittedName>
        <fullName evidence="10">Histone H3</fullName>
    </submittedName>
</protein>
<dbReference type="Pfam" id="PF00125">
    <property type="entry name" value="Histone"/>
    <property type="match status" value="1"/>
</dbReference>
<evidence type="ECO:0000256" key="1">
    <source>
        <dbReference type="ARBA" id="ARBA00004123"/>
    </source>
</evidence>
<gene>
    <name evidence="10" type="ORF">KFL_009400030</name>
</gene>
<proteinExistence type="inferred from homology"/>
<evidence type="ECO:0000256" key="2">
    <source>
        <dbReference type="ARBA" id="ARBA00004286"/>
    </source>
</evidence>
<evidence type="ECO:0000256" key="5">
    <source>
        <dbReference type="ARBA" id="ARBA00023125"/>
    </source>
</evidence>
<dbReference type="EMBL" id="DF237889">
    <property type="protein sequence ID" value="GAQ92181.1"/>
    <property type="molecule type" value="Genomic_DNA"/>
</dbReference>
<evidence type="ECO:0000256" key="6">
    <source>
        <dbReference type="ARBA" id="ARBA00023242"/>
    </source>
</evidence>
<dbReference type="SUPFAM" id="SSF47113">
    <property type="entry name" value="Histone-fold"/>
    <property type="match status" value="1"/>
</dbReference>
<organism evidence="10 11">
    <name type="scientific">Klebsormidium nitens</name>
    <name type="common">Green alga</name>
    <name type="synonym">Ulothrix nitens</name>
    <dbReference type="NCBI Taxonomy" id="105231"/>
    <lineage>
        <taxon>Eukaryota</taxon>
        <taxon>Viridiplantae</taxon>
        <taxon>Streptophyta</taxon>
        <taxon>Klebsormidiophyceae</taxon>
        <taxon>Klebsormidiales</taxon>
        <taxon>Klebsormidiaceae</taxon>
        <taxon>Klebsormidium</taxon>
    </lineage>
</organism>
<keyword evidence="11" id="KW-1185">Reference proteome</keyword>
<feature type="region of interest" description="Disordered" evidence="8">
    <location>
        <begin position="55"/>
        <end position="81"/>
    </location>
</feature>
<dbReference type="GO" id="GO:0046982">
    <property type="term" value="F:protein heterodimerization activity"/>
    <property type="evidence" value="ECO:0007669"/>
    <property type="project" value="InterPro"/>
</dbReference>
<dbReference type="OMA" id="FAQRYTP"/>
<feature type="compositionally biased region" description="Gly residues" evidence="8">
    <location>
        <begin position="66"/>
        <end position="79"/>
    </location>
</feature>
<accession>A0A1Y1ISD8</accession>
<keyword evidence="5" id="KW-0238">DNA-binding</keyword>
<evidence type="ECO:0000313" key="11">
    <source>
        <dbReference type="Proteomes" id="UP000054558"/>
    </source>
</evidence>
<comment type="similarity">
    <text evidence="3">Belongs to the histone H3 family.</text>
</comment>
<dbReference type="GO" id="GO:0030527">
    <property type="term" value="F:structural constituent of chromatin"/>
    <property type="evidence" value="ECO:0007669"/>
    <property type="project" value="InterPro"/>
</dbReference>
<dbReference type="AlphaFoldDB" id="A0A1Y1ISD8"/>
<comment type="subcellular location">
    <subcellularLocation>
        <location evidence="2">Chromosome</location>
    </subcellularLocation>
    <subcellularLocation>
        <location evidence="1">Nucleus</location>
    </subcellularLocation>
</comment>
<evidence type="ECO:0000313" key="10">
    <source>
        <dbReference type="EMBL" id="GAQ92181.1"/>
    </source>
</evidence>
<dbReference type="PANTHER" id="PTHR45810:SF1">
    <property type="entry name" value="HISTONE H3-LIKE CENTROMERIC PROTEIN A"/>
    <property type="match status" value="1"/>
</dbReference>
<reference evidence="10 11" key="1">
    <citation type="journal article" date="2014" name="Nat. Commun.">
        <title>Klebsormidium flaccidum genome reveals primary factors for plant terrestrial adaptation.</title>
        <authorList>
            <person name="Hori K."/>
            <person name="Maruyama F."/>
            <person name="Fujisawa T."/>
            <person name="Togashi T."/>
            <person name="Yamamoto N."/>
            <person name="Seo M."/>
            <person name="Sato S."/>
            <person name="Yamada T."/>
            <person name="Mori H."/>
            <person name="Tajima N."/>
            <person name="Moriyama T."/>
            <person name="Ikeuchi M."/>
            <person name="Watanabe M."/>
            <person name="Wada H."/>
            <person name="Kobayashi K."/>
            <person name="Saito M."/>
            <person name="Masuda T."/>
            <person name="Sasaki-Sekimoto Y."/>
            <person name="Mashiguchi K."/>
            <person name="Awai K."/>
            <person name="Shimojima M."/>
            <person name="Masuda S."/>
            <person name="Iwai M."/>
            <person name="Nobusawa T."/>
            <person name="Narise T."/>
            <person name="Kondo S."/>
            <person name="Saito H."/>
            <person name="Sato R."/>
            <person name="Murakawa M."/>
            <person name="Ihara Y."/>
            <person name="Oshima-Yamada Y."/>
            <person name="Ohtaka K."/>
            <person name="Satoh M."/>
            <person name="Sonobe K."/>
            <person name="Ishii M."/>
            <person name="Ohtani R."/>
            <person name="Kanamori-Sato M."/>
            <person name="Honoki R."/>
            <person name="Miyazaki D."/>
            <person name="Mochizuki H."/>
            <person name="Umetsu J."/>
            <person name="Higashi K."/>
            <person name="Shibata D."/>
            <person name="Kamiya Y."/>
            <person name="Sato N."/>
            <person name="Nakamura Y."/>
            <person name="Tabata S."/>
            <person name="Ida S."/>
            <person name="Kurokawa K."/>
            <person name="Ohta H."/>
        </authorList>
    </citation>
    <scope>NUCLEOTIDE SEQUENCE [LARGE SCALE GENOMIC DNA]</scope>
    <source>
        <strain evidence="10 11">NIES-2285</strain>
    </source>
</reference>
<evidence type="ECO:0000256" key="3">
    <source>
        <dbReference type="ARBA" id="ARBA00010343"/>
    </source>
</evidence>
<keyword evidence="6" id="KW-0539">Nucleus</keyword>
<dbReference type="CDD" id="cd22911">
    <property type="entry name" value="HFD_H3"/>
    <property type="match status" value="1"/>
</dbReference>
<keyword evidence="4" id="KW-0158">Chromosome</keyword>
<evidence type="ECO:0000256" key="8">
    <source>
        <dbReference type="SAM" id="MobiDB-lite"/>
    </source>
</evidence>
<evidence type="ECO:0000259" key="9">
    <source>
        <dbReference type="Pfam" id="PF00125"/>
    </source>
</evidence>
<sequence length="183" mass="19165">MARIKHTAVRFPKFGAAVLAEGAAGAAGRTVAAEGSGAGTVPAASSGARTVRAAGSGAGTVPAEGSGAGAGGGGRGGGRPFRFRPGTKALREIRKYQKSTDLLIRKLPFARLVQEISNKLTKEDFRWAAEGLLALQEITEDFMVHLFEDTNLCAIHAKRVTVMPKDMQLARRIRGGYSGGKPF</sequence>
<dbReference type="InterPro" id="IPR000164">
    <property type="entry name" value="Histone_H3/CENP-A"/>
</dbReference>
<dbReference type="PRINTS" id="PR00622">
    <property type="entry name" value="HISTONEH3"/>
</dbReference>
<dbReference type="InterPro" id="IPR009072">
    <property type="entry name" value="Histone-fold"/>
</dbReference>